<accession>A0A0L8G2Q1</accession>
<sequence length="57" mass="6539">MEGLKLCEQEQRYYGELFQNCDVEGSGRVTGSKALDLFRLSGLNQEVLQQVRTYIKP</sequence>
<protein>
    <recommendedName>
        <fullName evidence="2">EF-hand domain-containing protein</fullName>
    </recommendedName>
</protein>
<gene>
    <name evidence="1" type="ORF">OCBIM_22001209mg</name>
</gene>
<evidence type="ECO:0000313" key="1">
    <source>
        <dbReference type="EMBL" id="KOF71317.1"/>
    </source>
</evidence>
<dbReference type="Gene3D" id="1.10.238.10">
    <property type="entry name" value="EF-hand"/>
    <property type="match status" value="1"/>
</dbReference>
<dbReference type="InterPro" id="IPR011992">
    <property type="entry name" value="EF-hand-dom_pair"/>
</dbReference>
<reference evidence="1" key="1">
    <citation type="submission" date="2015-07" db="EMBL/GenBank/DDBJ databases">
        <title>MeaNS - Measles Nucleotide Surveillance Program.</title>
        <authorList>
            <person name="Tran T."/>
            <person name="Druce J."/>
        </authorList>
    </citation>
    <scope>NUCLEOTIDE SEQUENCE</scope>
    <source>
        <strain evidence="1">UCB-OBI-ISO-001</strain>
        <tissue evidence="1">Gonad</tissue>
    </source>
</reference>
<evidence type="ECO:0008006" key="2">
    <source>
        <dbReference type="Google" id="ProtNLM"/>
    </source>
</evidence>
<dbReference type="SUPFAM" id="SSF47473">
    <property type="entry name" value="EF-hand"/>
    <property type="match status" value="1"/>
</dbReference>
<name>A0A0L8G2Q1_OCTBM</name>
<dbReference type="EMBL" id="KQ424229">
    <property type="protein sequence ID" value="KOF71317.1"/>
    <property type="molecule type" value="Genomic_DNA"/>
</dbReference>
<dbReference type="STRING" id="37653.A0A0L8G2Q1"/>
<organism evidence="1">
    <name type="scientific">Octopus bimaculoides</name>
    <name type="common">California two-spotted octopus</name>
    <dbReference type="NCBI Taxonomy" id="37653"/>
    <lineage>
        <taxon>Eukaryota</taxon>
        <taxon>Metazoa</taxon>
        <taxon>Spiralia</taxon>
        <taxon>Lophotrochozoa</taxon>
        <taxon>Mollusca</taxon>
        <taxon>Cephalopoda</taxon>
        <taxon>Coleoidea</taxon>
        <taxon>Octopodiformes</taxon>
        <taxon>Octopoda</taxon>
        <taxon>Incirrata</taxon>
        <taxon>Octopodidae</taxon>
        <taxon>Octopus</taxon>
    </lineage>
</organism>
<dbReference type="OrthoDB" id="10045710at2759"/>
<dbReference type="AlphaFoldDB" id="A0A0L8G2Q1"/>
<proteinExistence type="predicted"/>